<comment type="caution">
    <text evidence="1">The sequence shown here is derived from an EMBL/GenBank/DDBJ whole genome shotgun (WGS) entry which is preliminary data.</text>
</comment>
<keyword evidence="2" id="KW-1185">Reference proteome</keyword>
<gene>
    <name evidence="1" type="ORF">GHK86_03420</name>
</gene>
<evidence type="ECO:0000313" key="1">
    <source>
        <dbReference type="EMBL" id="MST31778.1"/>
    </source>
</evidence>
<name>A0ABW9QTS5_9ACTN</name>
<organism evidence="1 2">
    <name type="scientific">Acidiferrimicrobium australe</name>
    <dbReference type="NCBI Taxonomy" id="2664430"/>
    <lineage>
        <taxon>Bacteria</taxon>
        <taxon>Bacillati</taxon>
        <taxon>Actinomycetota</taxon>
        <taxon>Acidimicrobiia</taxon>
        <taxon>Acidimicrobiales</taxon>
        <taxon>Acidimicrobiaceae</taxon>
        <taxon>Acidiferrimicrobium</taxon>
    </lineage>
</organism>
<evidence type="ECO:0000313" key="2">
    <source>
        <dbReference type="Proteomes" id="UP000437736"/>
    </source>
</evidence>
<dbReference type="Proteomes" id="UP000437736">
    <property type="component" value="Unassembled WGS sequence"/>
</dbReference>
<proteinExistence type="predicted"/>
<reference evidence="1 2" key="1">
    <citation type="submission" date="2019-11" db="EMBL/GenBank/DDBJ databases">
        <title>Acidiferrimicrobium australis gen. nov., sp. nov., an acidophilic and obligately heterotrophic, member of the Actinobacteria that catalyses dissimilatory oxido- reduction of iron isolated from metal-rich acidic water in Chile.</title>
        <authorList>
            <person name="Gonzalez D."/>
            <person name="Huber K."/>
            <person name="Hedrich S."/>
            <person name="Rojas-Villalobos C."/>
            <person name="Quatrini R."/>
            <person name="Dinamarca M.A."/>
            <person name="Schwarz A."/>
            <person name="Canales C."/>
            <person name="Nancucheo I."/>
        </authorList>
    </citation>
    <scope>NUCLEOTIDE SEQUENCE [LARGE SCALE GENOMIC DNA]</scope>
    <source>
        <strain evidence="1 2">USS-CCA1</strain>
    </source>
</reference>
<accession>A0ABW9QTS5</accession>
<protein>
    <submittedName>
        <fullName evidence="1">Uncharacterized protein</fullName>
    </submittedName>
</protein>
<dbReference type="EMBL" id="WJHE01000132">
    <property type="protein sequence ID" value="MST31778.1"/>
    <property type="molecule type" value="Genomic_DNA"/>
</dbReference>
<sequence>MDAVELVVLGEADWTRAWLDATLRNGGFRVDWETPSTGTARRGDRIDGWLLGPRSRWLQLGLRLVPAAGGGEPGSPLTSIRIERVGPPNRPGRSWDAAVAEVADRVTAAFRGTDRLASSTH</sequence>